<dbReference type="EMBL" id="KZ819367">
    <property type="protein sequence ID" value="PWN43733.1"/>
    <property type="molecule type" value="Genomic_DNA"/>
</dbReference>
<feature type="compositionally biased region" description="Basic and acidic residues" evidence="2">
    <location>
        <begin position="50"/>
        <end position="65"/>
    </location>
</feature>
<feature type="compositionally biased region" description="Basic and acidic residues" evidence="2">
    <location>
        <begin position="468"/>
        <end position="487"/>
    </location>
</feature>
<dbReference type="InParanoid" id="A0A316W6N4"/>
<feature type="compositionally biased region" description="Low complexity" evidence="2">
    <location>
        <begin position="20"/>
        <end position="42"/>
    </location>
</feature>
<feature type="compositionally biased region" description="Basic and acidic residues" evidence="2">
    <location>
        <begin position="198"/>
        <end position="217"/>
    </location>
</feature>
<gene>
    <name evidence="4" type="ORF">IE81DRAFT_67288</name>
</gene>
<feature type="compositionally biased region" description="Basic and acidic residues" evidence="2">
    <location>
        <begin position="500"/>
        <end position="523"/>
    </location>
</feature>
<feature type="region of interest" description="Disordered" evidence="2">
    <location>
        <begin position="167"/>
        <end position="222"/>
    </location>
</feature>
<keyword evidence="1" id="KW-0175">Coiled coil</keyword>
<name>A0A316W6N4_9BASI</name>
<sequence>MQEVCGCQVSNFEGRRRTSATRQSQLRRSSRALSADPLSALREAMAPSSRHAEQSGDFERVDGRTLPKAHQWPPRRPAPIFVRATALTRRVDEQEEAKRRELERELLVQEDARTLDSLLGPPPDFEASQTVETSVVGQESTTAGSSQSMASLYAQIAADAAATTTQTETSGSKLGPSASSVWGHHARKGTDFPSTSRRATDARRQRKRAQPEAKSPRSDWFISRFTNASQPTKAQQIGADAEVVASWHCASCGVTLPNTSPSGIHAHLGSIAHQLSLSAEPAAPSIRGSAAALASWEKVSREPWIQQNLNDELELQRQNRGWSALERMGWRPGMGLGRKEWELVGAQQDQSDDAEASAPPGSPSLAQPPVTAEPPTGAGNAVWRDWQDPPSPSRRGPTSLAAAQQGRSAHLAHSTPAGPSTQSDPAIQDRARRVPVIPIQRPDRRGIGKPLPLMKAAHRKSSNLTPLRHAELVRQGRRYDPRTRSDHGSAPQSQPSTSLTKKERVKRQQRDSDRLAAFRDALR</sequence>
<evidence type="ECO:0000313" key="5">
    <source>
        <dbReference type="Proteomes" id="UP000245783"/>
    </source>
</evidence>
<evidence type="ECO:0000259" key="3">
    <source>
        <dbReference type="PROSITE" id="PS50174"/>
    </source>
</evidence>
<dbReference type="GO" id="GO:0003676">
    <property type="term" value="F:nucleic acid binding"/>
    <property type="evidence" value="ECO:0007669"/>
    <property type="project" value="InterPro"/>
</dbReference>
<dbReference type="PROSITE" id="PS50174">
    <property type="entry name" value="G_PATCH"/>
    <property type="match status" value="1"/>
</dbReference>
<feature type="coiled-coil region" evidence="1">
    <location>
        <begin position="84"/>
        <end position="112"/>
    </location>
</feature>
<dbReference type="Proteomes" id="UP000245783">
    <property type="component" value="Unassembled WGS sequence"/>
</dbReference>
<dbReference type="OrthoDB" id="10328688at2759"/>
<protein>
    <recommendedName>
        <fullName evidence="3">G-patch domain-containing protein</fullName>
    </recommendedName>
</protein>
<evidence type="ECO:0000256" key="2">
    <source>
        <dbReference type="SAM" id="MobiDB-lite"/>
    </source>
</evidence>
<feature type="domain" description="G-patch" evidence="3">
    <location>
        <begin position="317"/>
        <end position="345"/>
    </location>
</feature>
<feature type="region of interest" description="Disordered" evidence="2">
    <location>
        <begin position="1"/>
        <end position="79"/>
    </location>
</feature>
<evidence type="ECO:0000256" key="1">
    <source>
        <dbReference type="SAM" id="Coils"/>
    </source>
</evidence>
<feature type="region of interest" description="Disordered" evidence="2">
    <location>
        <begin position="116"/>
        <end position="143"/>
    </location>
</feature>
<dbReference type="RefSeq" id="XP_025370893.1">
    <property type="nucleotide sequence ID" value="XM_025517529.1"/>
</dbReference>
<feature type="compositionally biased region" description="Polar residues" evidence="2">
    <location>
        <begin position="490"/>
        <end position="499"/>
    </location>
</feature>
<feature type="region of interest" description="Disordered" evidence="2">
    <location>
        <begin position="345"/>
        <end position="523"/>
    </location>
</feature>
<accession>A0A316W6N4</accession>
<keyword evidence="5" id="KW-1185">Reference proteome</keyword>
<evidence type="ECO:0000313" key="4">
    <source>
        <dbReference type="EMBL" id="PWN43733.1"/>
    </source>
</evidence>
<dbReference type="GeneID" id="37039399"/>
<feature type="compositionally biased region" description="Polar residues" evidence="2">
    <location>
        <begin position="127"/>
        <end position="143"/>
    </location>
</feature>
<proteinExistence type="predicted"/>
<dbReference type="AlphaFoldDB" id="A0A316W6N4"/>
<organism evidence="4 5">
    <name type="scientific">Ceraceosorus guamensis</name>
    <dbReference type="NCBI Taxonomy" id="1522189"/>
    <lineage>
        <taxon>Eukaryota</taxon>
        <taxon>Fungi</taxon>
        <taxon>Dikarya</taxon>
        <taxon>Basidiomycota</taxon>
        <taxon>Ustilaginomycotina</taxon>
        <taxon>Exobasidiomycetes</taxon>
        <taxon>Ceraceosorales</taxon>
        <taxon>Ceraceosoraceae</taxon>
        <taxon>Ceraceosorus</taxon>
    </lineage>
</organism>
<dbReference type="InterPro" id="IPR000467">
    <property type="entry name" value="G_patch_dom"/>
</dbReference>
<reference evidence="4 5" key="1">
    <citation type="journal article" date="2018" name="Mol. Biol. Evol.">
        <title>Broad Genomic Sampling Reveals a Smut Pathogenic Ancestry of the Fungal Clade Ustilaginomycotina.</title>
        <authorList>
            <person name="Kijpornyongpan T."/>
            <person name="Mondo S.J."/>
            <person name="Barry K."/>
            <person name="Sandor L."/>
            <person name="Lee J."/>
            <person name="Lipzen A."/>
            <person name="Pangilinan J."/>
            <person name="LaButti K."/>
            <person name="Hainaut M."/>
            <person name="Henrissat B."/>
            <person name="Grigoriev I.V."/>
            <person name="Spatafora J.W."/>
            <person name="Aime M.C."/>
        </authorList>
    </citation>
    <scope>NUCLEOTIDE SEQUENCE [LARGE SCALE GENOMIC DNA]</scope>
    <source>
        <strain evidence="4 5">MCA 4658</strain>
    </source>
</reference>